<dbReference type="CDD" id="cd00093">
    <property type="entry name" value="HTH_XRE"/>
    <property type="match status" value="1"/>
</dbReference>
<name>A0ABS9L0N9_9BACT</name>
<dbReference type="InterPro" id="IPR010982">
    <property type="entry name" value="Lambda_DNA-bd_dom_sf"/>
</dbReference>
<dbReference type="EMBL" id="JAKLTR010000034">
    <property type="protein sequence ID" value="MCG2618125.1"/>
    <property type="molecule type" value="Genomic_DNA"/>
</dbReference>
<organism evidence="2 3">
    <name type="scientific">Terrimonas ginsenosidimutans</name>
    <dbReference type="NCBI Taxonomy" id="2908004"/>
    <lineage>
        <taxon>Bacteria</taxon>
        <taxon>Pseudomonadati</taxon>
        <taxon>Bacteroidota</taxon>
        <taxon>Chitinophagia</taxon>
        <taxon>Chitinophagales</taxon>
        <taxon>Chitinophagaceae</taxon>
        <taxon>Terrimonas</taxon>
    </lineage>
</organism>
<comment type="caution">
    <text evidence="2">The sequence shown here is derived from an EMBL/GenBank/DDBJ whole genome shotgun (WGS) entry which is preliminary data.</text>
</comment>
<dbReference type="Proteomes" id="UP001165367">
    <property type="component" value="Unassembled WGS sequence"/>
</dbReference>
<evidence type="ECO:0000259" key="1">
    <source>
        <dbReference type="PROSITE" id="PS50943"/>
    </source>
</evidence>
<dbReference type="PROSITE" id="PS50943">
    <property type="entry name" value="HTH_CROC1"/>
    <property type="match status" value="1"/>
</dbReference>
<dbReference type="SUPFAM" id="SSF47413">
    <property type="entry name" value="lambda repressor-like DNA-binding domains"/>
    <property type="match status" value="1"/>
</dbReference>
<proteinExistence type="predicted"/>
<dbReference type="Pfam" id="PF01381">
    <property type="entry name" value="HTH_3"/>
    <property type="match status" value="1"/>
</dbReference>
<accession>A0ABS9L0N9</accession>
<dbReference type="PANTHER" id="PTHR43236:SF2">
    <property type="entry name" value="BLL0069 PROTEIN"/>
    <property type="match status" value="1"/>
</dbReference>
<dbReference type="SMART" id="SM00530">
    <property type="entry name" value="HTH_XRE"/>
    <property type="match status" value="1"/>
</dbReference>
<protein>
    <submittedName>
        <fullName evidence="2">Helix-turn-helix domain-containing protein</fullName>
    </submittedName>
</protein>
<sequence>MPDKAYINPLILKWARESAKVSLETAAAKFSSVTPERVAEWEEGKEYPTINQAGTLAKLYKRPFAWLFLQEVPADFLPLQDFRRKDARALGTASTFIIREIQQKQAWMKDILETEEADPLPFVGRFSLQDDASVVTNEIFLYR</sequence>
<evidence type="ECO:0000313" key="3">
    <source>
        <dbReference type="Proteomes" id="UP001165367"/>
    </source>
</evidence>
<dbReference type="Gene3D" id="1.10.260.40">
    <property type="entry name" value="lambda repressor-like DNA-binding domains"/>
    <property type="match status" value="1"/>
</dbReference>
<dbReference type="InterPro" id="IPR001387">
    <property type="entry name" value="Cro/C1-type_HTH"/>
</dbReference>
<gene>
    <name evidence="2" type="ORF">LZZ85_27730</name>
</gene>
<feature type="domain" description="HTH cro/C1-type" evidence="1">
    <location>
        <begin position="12"/>
        <end position="67"/>
    </location>
</feature>
<dbReference type="InterPro" id="IPR052345">
    <property type="entry name" value="Rad_response_metalloprotease"/>
</dbReference>
<keyword evidence="3" id="KW-1185">Reference proteome</keyword>
<dbReference type="PANTHER" id="PTHR43236">
    <property type="entry name" value="ANTITOXIN HIGA1"/>
    <property type="match status" value="1"/>
</dbReference>
<reference evidence="2" key="1">
    <citation type="submission" date="2022-01" db="EMBL/GenBank/DDBJ databases">
        <authorList>
            <person name="Jo J.-H."/>
            <person name="Im W.-T."/>
        </authorList>
    </citation>
    <scope>NUCLEOTIDE SEQUENCE</scope>
    <source>
        <strain evidence="2">NA20</strain>
    </source>
</reference>
<dbReference type="RefSeq" id="WP_237877305.1">
    <property type="nucleotide sequence ID" value="NZ_JAKLTR010000034.1"/>
</dbReference>
<evidence type="ECO:0000313" key="2">
    <source>
        <dbReference type="EMBL" id="MCG2618125.1"/>
    </source>
</evidence>